<keyword evidence="3" id="KW-1185">Reference proteome</keyword>
<accession>G7L1I8</accession>
<reference evidence="2" key="3">
    <citation type="submission" date="2015-04" db="UniProtKB">
        <authorList>
            <consortium name="EnsemblPlants"/>
        </authorList>
    </citation>
    <scope>IDENTIFICATION</scope>
    <source>
        <strain evidence="2">cv. Jemalong A17</strain>
    </source>
</reference>
<proteinExistence type="predicted"/>
<organism evidence="1 3">
    <name type="scientific">Medicago truncatula</name>
    <name type="common">Barrel medic</name>
    <name type="synonym">Medicago tribuloides</name>
    <dbReference type="NCBI Taxonomy" id="3880"/>
    <lineage>
        <taxon>Eukaryota</taxon>
        <taxon>Viridiplantae</taxon>
        <taxon>Streptophyta</taxon>
        <taxon>Embryophyta</taxon>
        <taxon>Tracheophyta</taxon>
        <taxon>Spermatophyta</taxon>
        <taxon>Magnoliopsida</taxon>
        <taxon>eudicotyledons</taxon>
        <taxon>Gunneridae</taxon>
        <taxon>Pentapetalae</taxon>
        <taxon>rosids</taxon>
        <taxon>fabids</taxon>
        <taxon>Fabales</taxon>
        <taxon>Fabaceae</taxon>
        <taxon>Papilionoideae</taxon>
        <taxon>50 kb inversion clade</taxon>
        <taxon>NPAAA clade</taxon>
        <taxon>Hologalegina</taxon>
        <taxon>IRL clade</taxon>
        <taxon>Trifolieae</taxon>
        <taxon>Medicago</taxon>
    </lineage>
</organism>
<dbReference type="EnsemblPlants" id="AES80922">
    <property type="protein sequence ID" value="AES80922"/>
    <property type="gene ID" value="MTR_7g086540"/>
</dbReference>
<protein>
    <submittedName>
        <fullName evidence="1 2">Uncharacterized protein</fullName>
    </submittedName>
</protein>
<evidence type="ECO:0000313" key="1">
    <source>
        <dbReference type="EMBL" id="AES80922.1"/>
    </source>
</evidence>
<dbReference type="HOGENOM" id="CLU_2472457_0_0_1"/>
<sequence length="98" mass="11933">MINHKLPNLQHKVQEVKSKTFSTNLKGPIKQWVPKSEIVNATDMSKGKEKAKILVPRQRLLKAYDRREVYVPHPHNERRRKCEVWRQLVWQDHWYMNY</sequence>
<dbReference type="AlphaFoldDB" id="G7L1I8"/>
<dbReference type="EMBL" id="CM001223">
    <property type="protein sequence ID" value="AES80922.1"/>
    <property type="molecule type" value="Genomic_DNA"/>
</dbReference>
<dbReference type="Proteomes" id="UP000002051">
    <property type="component" value="Unassembled WGS sequence"/>
</dbReference>
<dbReference type="PaxDb" id="3880-AES80922"/>
<evidence type="ECO:0000313" key="3">
    <source>
        <dbReference type="Proteomes" id="UP000002051"/>
    </source>
</evidence>
<name>G7L1I8_MEDTR</name>
<reference evidence="1 3" key="1">
    <citation type="journal article" date="2011" name="Nature">
        <title>The Medicago genome provides insight into the evolution of rhizobial symbioses.</title>
        <authorList>
            <person name="Young N.D."/>
            <person name="Debelle F."/>
            <person name="Oldroyd G.E."/>
            <person name="Geurts R."/>
            <person name="Cannon S.B."/>
            <person name="Udvardi M.K."/>
            <person name="Benedito V.A."/>
            <person name="Mayer K.F."/>
            <person name="Gouzy J."/>
            <person name="Schoof H."/>
            <person name="Van de Peer Y."/>
            <person name="Proost S."/>
            <person name="Cook D.R."/>
            <person name="Meyers B.C."/>
            <person name="Spannagl M."/>
            <person name="Cheung F."/>
            <person name="De Mita S."/>
            <person name="Krishnakumar V."/>
            <person name="Gundlach H."/>
            <person name="Zhou S."/>
            <person name="Mudge J."/>
            <person name="Bharti A.K."/>
            <person name="Murray J.D."/>
            <person name="Naoumkina M.A."/>
            <person name="Rosen B."/>
            <person name="Silverstein K.A."/>
            <person name="Tang H."/>
            <person name="Rombauts S."/>
            <person name="Zhao P.X."/>
            <person name="Zhou P."/>
            <person name="Barbe V."/>
            <person name="Bardou P."/>
            <person name="Bechner M."/>
            <person name="Bellec A."/>
            <person name="Berger A."/>
            <person name="Berges H."/>
            <person name="Bidwell S."/>
            <person name="Bisseling T."/>
            <person name="Choisne N."/>
            <person name="Couloux A."/>
            <person name="Denny R."/>
            <person name="Deshpande S."/>
            <person name="Dai X."/>
            <person name="Doyle J.J."/>
            <person name="Dudez A.M."/>
            <person name="Farmer A.D."/>
            <person name="Fouteau S."/>
            <person name="Franken C."/>
            <person name="Gibelin C."/>
            <person name="Gish J."/>
            <person name="Goldstein S."/>
            <person name="Gonzalez A.J."/>
            <person name="Green P.J."/>
            <person name="Hallab A."/>
            <person name="Hartog M."/>
            <person name="Hua A."/>
            <person name="Humphray S.J."/>
            <person name="Jeong D.H."/>
            <person name="Jing Y."/>
            <person name="Jocker A."/>
            <person name="Kenton S.M."/>
            <person name="Kim D.J."/>
            <person name="Klee K."/>
            <person name="Lai H."/>
            <person name="Lang C."/>
            <person name="Lin S."/>
            <person name="Macmil S.L."/>
            <person name="Magdelenat G."/>
            <person name="Matthews L."/>
            <person name="McCorrison J."/>
            <person name="Monaghan E.L."/>
            <person name="Mun J.H."/>
            <person name="Najar F.Z."/>
            <person name="Nicholson C."/>
            <person name="Noirot C."/>
            <person name="O'Bleness M."/>
            <person name="Paule C.R."/>
            <person name="Poulain J."/>
            <person name="Prion F."/>
            <person name="Qin B."/>
            <person name="Qu C."/>
            <person name="Retzel E.F."/>
            <person name="Riddle C."/>
            <person name="Sallet E."/>
            <person name="Samain S."/>
            <person name="Samson N."/>
            <person name="Sanders I."/>
            <person name="Saurat O."/>
            <person name="Scarpelli C."/>
            <person name="Schiex T."/>
            <person name="Segurens B."/>
            <person name="Severin A.J."/>
            <person name="Sherrier D.J."/>
            <person name="Shi R."/>
            <person name="Sims S."/>
            <person name="Singer S.R."/>
            <person name="Sinharoy S."/>
            <person name="Sterck L."/>
            <person name="Viollet A."/>
            <person name="Wang B.B."/>
            <person name="Wang K."/>
            <person name="Wang M."/>
            <person name="Wang X."/>
            <person name="Warfsmann J."/>
            <person name="Weissenbach J."/>
            <person name="White D.D."/>
            <person name="White J.D."/>
            <person name="Wiley G.B."/>
            <person name="Wincker P."/>
            <person name="Xing Y."/>
            <person name="Yang L."/>
            <person name="Yao Z."/>
            <person name="Ying F."/>
            <person name="Zhai J."/>
            <person name="Zhou L."/>
            <person name="Zuber A."/>
            <person name="Denarie J."/>
            <person name="Dixon R.A."/>
            <person name="May G.D."/>
            <person name="Schwartz D.C."/>
            <person name="Rogers J."/>
            <person name="Quetier F."/>
            <person name="Town C.D."/>
            <person name="Roe B.A."/>
        </authorList>
    </citation>
    <scope>NUCLEOTIDE SEQUENCE [LARGE SCALE GENOMIC DNA]</scope>
    <source>
        <strain evidence="1">A17</strain>
        <strain evidence="2 3">cv. Jemalong A17</strain>
    </source>
</reference>
<dbReference type="OMA" id="RTERTNH"/>
<gene>
    <name evidence="1" type="ordered locus">MTR_7g086540</name>
</gene>
<reference evidence="1 3" key="2">
    <citation type="journal article" date="2014" name="BMC Genomics">
        <title>An improved genome release (version Mt4.0) for the model legume Medicago truncatula.</title>
        <authorList>
            <person name="Tang H."/>
            <person name="Krishnakumar V."/>
            <person name="Bidwell S."/>
            <person name="Rosen B."/>
            <person name="Chan A."/>
            <person name="Zhou S."/>
            <person name="Gentzbittel L."/>
            <person name="Childs K.L."/>
            <person name="Yandell M."/>
            <person name="Gundlach H."/>
            <person name="Mayer K.F."/>
            <person name="Schwartz D.C."/>
            <person name="Town C.D."/>
        </authorList>
    </citation>
    <scope>GENOME REANNOTATION</scope>
    <source>
        <strain evidence="2 3">cv. Jemalong A17</strain>
    </source>
</reference>
<evidence type="ECO:0000313" key="2">
    <source>
        <dbReference type="EnsemblPlants" id="AES80922"/>
    </source>
</evidence>